<dbReference type="InterPro" id="IPR020904">
    <property type="entry name" value="Sc_DH/Rdtase_CS"/>
</dbReference>
<dbReference type="PRINTS" id="PR00081">
    <property type="entry name" value="GDHRDH"/>
</dbReference>
<dbReference type="STRING" id="252305.OB2597_19326"/>
<comment type="similarity">
    <text evidence="1">Belongs to the short-chain dehydrogenases/reductases (SDR) family.</text>
</comment>
<dbReference type="NCBIfam" id="NF005559">
    <property type="entry name" value="PRK07231.1"/>
    <property type="match status" value="1"/>
</dbReference>
<accession>A3U0H5</accession>
<reference evidence="3 4" key="1">
    <citation type="journal article" date="2010" name="J. Bacteriol.">
        <title>Genome sequences of Oceanicola granulosus HTCC2516(T) and Oceanicola batsensis HTCC2597(TDelta).</title>
        <authorList>
            <person name="Thrash J.C."/>
            <person name="Cho J.C."/>
            <person name="Vergin K.L."/>
            <person name="Giovannoni S.J."/>
        </authorList>
    </citation>
    <scope>NUCLEOTIDE SEQUENCE [LARGE SCALE GENOMIC DNA]</scope>
    <source>
        <strain evidence="4">ATCC BAA-863 / DSM 15984 / KCTC 12145 / HTCC2597</strain>
    </source>
</reference>
<dbReference type="InterPro" id="IPR002347">
    <property type="entry name" value="SDR_fam"/>
</dbReference>
<dbReference type="GO" id="GO:0016491">
    <property type="term" value="F:oxidoreductase activity"/>
    <property type="evidence" value="ECO:0007669"/>
    <property type="project" value="UniProtKB-KW"/>
</dbReference>
<evidence type="ECO:0000256" key="2">
    <source>
        <dbReference type="ARBA" id="ARBA00023002"/>
    </source>
</evidence>
<evidence type="ECO:0000256" key="1">
    <source>
        <dbReference type="ARBA" id="ARBA00006484"/>
    </source>
</evidence>
<dbReference type="PRINTS" id="PR00080">
    <property type="entry name" value="SDRFAMILY"/>
</dbReference>
<dbReference type="FunFam" id="3.40.50.720:FF:000084">
    <property type="entry name" value="Short-chain dehydrogenase reductase"/>
    <property type="match status" value="1"/>
</dbReference>
<dbReference type="CDD" id="cd05233">
    <property type="entry name" value="SDR_c"/>
    <property type="match status" value="1"/>
</dbReference>
<gene>
    <name evidence="3" type="ORF">OB2597_19326</name>
</gene>
<proteinExistence type="inferred from homology"/>
<evidence type="ECO:0000313" key="3">
    <source>
        <dbReference type="EMBL" id="EAQ02266.1"/>
    </source>
</evidence>
<dbReference type="Proteomes" id="UP000004318">
    <property type="component" value="Unassembled WGS sequence"/>
</dbReference>
<keyword evidence="2" id="KW-0560">Oxidoreductase</keyword>
<evidence type="ECO:0000313" key="4">
    <source>
        <dbReference type="Proteomes" id="UP000004318"/>
    </source>
</evidence>
<dbReference type="PANTHER" id="PTHR43639">
    <property type="entry name" value="OXIDOREDUCTASE, SHORT-CHAIN DEHYDROGENASE/REDUCTASE FAMILY (AFU_ORTHOLOGUE AFUA_5G02870)"/>
    <property type="match status" value="1"/>
</dbReference>
<name>A3U0H5_PSEBH</name>
<dbReference type="SUPFAM" id="SSF51735">
    <property type="entry name" value="NAD(P)-binding Rossmann-fold domains"/>
    <property type="match status" value="1"/>
</dbReference>
<sequence>MRRSCRFPGLHPDKQETGMNRFENKTVIVTGAASGMGRATARRFLEEGARVACADLPDQLEQLPGDLECDSALRCPTDVSDSDQVDALVDRTVETFGGLDVIVNNAGQLIGGEIGEVTNEDWHKVFATDVDGVFYGCRAALPHLERSGGCVVNTVSVSGLGGDWGMSPYNAAKGAAAQLTRALALDFGRKGVRVNAVCPTLTRTGMTTDVVADEEMVEKFRERIALGRYAEPEDVAAVIAFLASDDARFVTGVNLPVDGGLMASNGQPPQA</sequence>
<protein>
    <submittedName>
        <fullName evidence="3">Short-chain dehydrogenase/reductase SDR</fullName>
    </submittedName>
</protein>
<dbReference type="EMBL" id="AAMO01000008">
    <property type="protein sequence ID" value="EAQ02266.1"/>
    <property type="molecule type" value="Genomic_DNA"/>
</dbReference>
<organism evidence="3 4">
    <name type="scientific">Pseudooceanicola batsensis (strain ATCC BAA-863 / DSM 15984 / KCTC 12145 / HTCC2597)</name>
    <name type="common">Oceanicola batsensis</name>
    <dbReference type="NCBI Taxonomy" id="252305"/>
    <lineage>
        <taxon>Bacteria</taxon>
        <taxon>Pseudomonadati</taxon>
        <taxon>Pseudomonadota</taxon>
        <taxon>Alphaproteobacteria</taxon>
        <taxon>Rhodobacterales</taxon>
        <taxon>Paracoccaceae</taxon>
        <taxon>Pseudooceanicola</taxon>
    </lineage>
</organism>
<dbReference type="PROSITE" id="PS00061">
    <property type="entry name" value="ADH_SHORT"/>
    <property type="match status" value="1"/>
</dbReference>
<dbReference type="Gene3D" id="3.40.50.720">
    <property type="entry name" value="NAD(P)-binding Rossmann-like Domain"/>
    <property type="match status" value="1"/>
</dbReference>
<dbReference type="PANTHER" id="PTHR43639:SF9">
    <property type="entry name" value="BLL5898 PROTEIN"/>
    <property type="match status" value="1"/>
</dbReference>
<keyword evidence="4" id="KW-1185">Reference proteome</keyword>
<dbReference type="Pfam" id="PF13561">
    <property type="entry name" value="adh_short_C2"/>
    <property type="match status" value="1"/>
</dbReference>
<dbReference type="AlphaFoldDB" id="A3U0H5"/>
<dbReference type="HOGENOM" id="CLU_010194_1_2_5"/>
<dbReference type="InterPro" id="IPR036291">
    <property type="entry name" value="NAD(P)-bd_dom_sf"/>
</dbReference>
<comment type="caution">
    <text evidence="3">The sequence shown here is derived from an EMBL/GenBank/DDBJ whole genome shotgun (WGS) entry which is preliminary data.</text>
</comment>